<dbReference type="GO" id="GO:0005737">
    <property type="term" value="C:cytoplasm"/>
    <property type="evidence" value="ECO:0007669"/>
    <property type="project" value="UniProtKB-SubCell"/>
</dbReference>
<dbReference type="EMBL" id="CP050253">
    <property type="protein sequence ID" value="QIQ20589.1"/>
    <property type="molecule type" value="Genomic_DNA"/>
</dbReference>
<name>A0A6G9I9T0_9GAMM</name>
<dbReference type="PROSITE" id="PS51350">
    <property type="entry name" value="PTS_HPR_DOM"/>
    <property type="match status" value="1"/>
</dbReference>
<accession>A0A6G9I9T0</accession>
<comment type="similarity">
    <text evidence="2">Belongs to the HPr family.</text>
</comment>
<sequence length="87" mass="9235">MLQEKMVVKNSTGLHARPATMLAKLAGRYESAISLVYNEKTIKLKSMMGLLGAGIKGGSEVEIICDGADEAAAMAEIRELFATGFGE</sequence>
<dbReference type="FunCoup" id="A0A6G9I9T0">
    <property type="interactions" value="44"/>
</dbReference>
<keyword evidence="3" id="KW-0963">Cytoplasm</keyword>
<evidence type="ECO:0000313" key="6">
    <source>
        <dbReference type="EMBL" id="QIQ20589.1"/>
    </source>
</evidence>
<keyword evidence="4" id="KW-0598">Phosphotransferase system</keyword>
<evidence type="ECO:0000256" key="1">
    <source>
        <dbReference type="ARBA" id="ARBA00004496"/>
    </source>
</evidence>
<keyword evidence="7" id="KW-1185">Reference proteome</keyword>
<dbReference type="InParanoid" id="A0A6G9I9T0"/>
<dbReference type="Pfam" id="PF00381">
    <property type="entry name" value="PTS-HPr"/>
    <property type="match status" value="1"/>
</dbReference>
<dbReference type="InterPro" id="IPR035895">
    <property type="entry name" value="HPr-like_sf"/>
</dbReference>
<gene>
    <name evidence="6" type="ORF">IPMB12_02150</name>
</gene>
<dbReference type="CDD" id="cd00367">
    <property type="entry name" value="PTS-HPr_like"/>
    <property type="match status" value="1"/>
</dbReference>
<evidence type="ECO:0000256" key="2">
    <source>
        <dbReference type="ARBA" id="ARBA00010736"/>
    </source>
</evidence>
<evidence type="ECO:0000313" key="7">
    <source>
        <dbReference type="Proteomes" id="UP000501168"/>
    </source>
</evidence>
<protein>
    <submittedName>
        <fullName evidence="6">HPr family phosphocarrier protein</fullName>
    </submittedName>
</protein>
<dbReference type="PROSITE" id="PS00369">
    <property type="entry name" value="PTS_HPR_HIS"/>
    <property type="match status" value="1"/>
</dbReference>
<evidence type="ECO:0000256" key="4">
    <source>
        <dbReference type="ARBA" id="ARBA00022683"/>
    </source>
</evidence>
<dbReference type="AlphaFoldDB" id="A0A6G9I9T0"/>
<evidence type="ECO:0000256" key="3">
    <source>
        <dbReference type="ARBA" id="ARBA00022490"/>
    </source>
</evidence>
<dbReference type="PRINTS" id="PR00107">
    <property type="entry name" value="PHOSPHOCPHPR"/>
</dbReference>
<dbReference type="Gene3D" id="3.30.1340.10">
    <property type="entry name" value="HPr-like"/>
    <property type="match status" value="1"/>
</dbReference>
<dbReference type="RefSeq" id="WP_166914501.1">
    <property type="nucleotide sequence ID" value="NZ_CP050253.1"/>
</dbReference>
<dbReference type="InterPro" id="IPR050399">
    <property type="entry name" value="HPr"/>
</dbReference>
<organism evidence="6 7">
    <name type="scientific">Zophobihabitans entericus</name>
    <dbReference type="NCBI Taxonomy" id="1635327"/>
    <lineage>
        <taxon>Bacteria</taxon>
        <taxon>Pseudomonadati</taxon>
        <taxon>Pseudomonadota</taxon>
        <taxon>Gammaproteobacteria</taxon>
        <taxon>Orbales</taxon>
        <taxon>Orbaceae</taxon>
        <taxon>Zophobihabitans</taxon>
    </lineage>
</organism>
<evidence type="ECO:0000259" key="5">
    <source>
        <dbReference type="PROSITE" id="PS51350"/>
    </source>
</evidence>
<dbReference type="InterPro" id="IPR000032">
    <property type="entry name" value="HPr-like"/>
</dbReference>
<feature type="domain" description="HPr" evidence="5">
    <location>
        <begin position="1"/>
        <end position="87"/>
    </location>
</feature>
<proteinExistence type="inferred from homology"/>
<dbReference type="PANTHER" id="PTHR33705:SF2">
    <property type="entry name" value="PHOSPHOCARRIER PROTEIN NPR"/>
    <property type="match status" value="1"/>
</dbReference>
<dbReference type="SUPFAM" id="SSF55594">
    <property type="entry name" value="HPr-like"/>
    <property type="match status" value="1"/>
</dbReference>
<comment type="subcellular location">
    <subcellularLocation>
        <location evidence="1">Cytoplasm</location>
    </subcellularLocation>
</comment>
<dbReference type="KEGG" id="orb:IPMB12_02150"/>
<dbReference type="Proteomes" id="UP000501168">
    <property type="component" value="Chromosome"/>
</dbReference>
<dbReference type="GO" id="GO:0009401">
    <property type="term" value="P:phosphoenolpyruvate-dependent sugar phosphotransferase system"/>
    <property type="evidence" value="ECO:0007669"/>
    <property type="project" value="UniProtKB-KW"/>
</dbReference>
<dbReference type="NCBIfam" id="TIGR01003">
    <property type="entry name" value="PTS_HPr_family"/>
    <property type="match status" value="1"/>
</dbReference>
<reference evidence="6 7" key="1">
    <citation type="submission" date="2020-03" db="EMBL/GenBank/DDBJ databases">
        <title>Complete genome sequence of Orbus sp. IPMB12 (BCRC 80908).</title>
        <authorList>
            <person name="Lo W.-S."/>
            <person name="Chang T.-H."/>
            <person name="Kuo C.-H."/>
        </authorList>
    </citation>
    <scope>NUCLEOTIDE SEQUENCE [LARGE SCALE GENOMIC DNA]</scope>
    <source>
        <strain evidence="6 7">IPMB12</strain>
    </source>
</reference>
<dbReference type="InterPro" id="IPR001020">
    <property type="entry name" value="PTS_HPr_His_P_site"/>
</dbReference>
<dbReference type="PANTHER" id="PTHR33705">
    <property type="entry name" value="PHOSPHOCARRIER PROTEIN HPR"/>
    <property type="match status" value="1"/>
</dbReference>